<evidence type="ECO:0000313" key="8">
    <source>
        <dbReference type="Proteomes" id="UP001055460"/>
    </source>
</evidence>
<protein>
    <submittedName>
        <fullName evidence="7">ABC transporter substrate-binding protein</fullName>
    </submittedName>
</protein>
<feature type="chain" id="PRO_5040512743" evidence="6">
    <location>
        <begin position="32"/>
        <end position="357"/>
    </location>
</feature>
<evidence type="ECO:0000256" key="6">
    <source>
        <dbReference type="SAM" id="SignalP"/>
    </source>
</evidence>
<feature type="signal peptide" evidence="6">
    <location>
        <begin position="1"/>
        <end position="31"/>
    </location>
</feature>
<dbReference type="Gene3D" id="3.40.190.10">
    <property type="entry name" value="Periplasmic binding protein-like II"/>
    <property type="match status" value="2"/>
</dbReference>
<proteinExistence type="inferred from homology"/>
<evidence type="ECO:0000256" key="2">
    <source>
        <dbReference type="ARBA" id="ARBA00008520"/>
    </source>
</evidence>
<accession>A0A9Q8YE80</accession>
<dbReference type="EMBL" id="CP098809">
    <property type="protein sequence ID" value="USJ27615.1"/>
    <property type="molecule type" value="Genomic_DNA"/>
</dbReference>
<organism evidence="7 8">
    <name type="scientific">Ensifer adhaerens</name>
    <name type="common">Sinorhizobium morelense</name>
    <dbReference type="NCBI Taxonomy" id="106592"/>
    <lineage>
        <taxon>Bacteria</taxon>
        <taxon>Pseudomonadati</taxon>
        <taxon>Pseudomonadota</taxon>
        <taxon>Alphaproteobacteria</taxon>
        <taxon>Hyphomicrobiales</taxon>
        <taxon>Rhizobiaceae</taxon>
        <taxon>Sinorhizobium/Ensifer group</taxon>
        <taxon>Ensifer</taxon>
    </lineage>
</organism>
<evidence type="ECO:0000256" key="5">
    <source>
        <dbReference type="ARBA" id="ARBA00022764"/>
    </source>
</evidence>
<dbReference type="InterPro" id="IPR006059">
    <property type="entry name" value="SBP"/>
</dbReference>
<dbReference type="PANTHER" id="PTHR30006:SF3">
    <property type="entry name" value="THIAMINE-BINDING PERIPLASMIC PROTEIN"/>
    <property type="match status" value="1"/>
</dbReference>
<dbReference type="GO" id="GO:0030976">
    <property type="term" value="F:thiamine pyrophosphate binding"/>
    <property type="evidence" value="ECO:0007669"/>
    <property type="project" value="TreeGrafter"/>
</dbReference>
<dbReference type="GO" id="GO:0015888">
    <property type="term" value="P:thiamine transport"/>
    <property type="evidence" value="ECO:0007669"/>
    <property type="project" value="TreeGrafter"/>
</dbReference>
<dbReference type="GO" id="GO:0030288">
    <property type="term" value="C:outer membrane-bounded periplasmic space"/>
    <property type="evidence" value="ECO:0007669"/>
    <property type="project" value="TreeGrafter"/>
</dbReference>
<dbReference type="Proteomes" id="UP001055460">
    <property type="component" value="Plasmid pB"/>
</dbReference>
<dbReference type="AlphaFoldDB" id="A0A9Q8YE80"/>
<gene>
    <name evidence="7" type="ORF">NE863_34960</name>
</gene>
<geneLocation type="plasmid" evidence="7 8">
    <name>pB</name>
</geneLocation>
<evidence type="ECO:0000256" key="3">
    <source>
        <dbReference type="ARBA" id="ARBA00022448"/>
    </source>
</evidence>
<dbReference type="SUPFAM" id="SSF53850">
    <property type="entry name" value="Periplasmic binding protein-like II"/>
    <property type="match status" value="1"/>
</dbReference>
<comment type="similarity">
    <text evidence="2">Belongs to the bacterial solute-binding protein 1 family.</text>
</comment>
<dbReference type="CDD" id="cd13589">
    <property type="entry name" value="PBP2_polyamine_RpCGA009"/>
    <property type="match status" value="1"/>
</dbReference>
<keyword evidence="7" id="KW-0614">Plasmid</keyword>
<keyword evidence="5" id="KW-0574">Periplasm</keyword>
<keyword evidence="4 6" id="KW-0732">Signal</keyword>
<sequence length="357" mass="39458">MTTAKYLIQRPCTFIVAAFALVLGASGHASANEEVIIASTGGAYDKALREAWFDPFTKETGITVKTVAATNAEMRAKATAMVKTGNVSWDLFMQGEIQAMSPQHLETAADISDFCRNLDGREDLVADACRPGGIRLQSTATLLVYDRSNASAPVPETWADMWDTKRFPGGRAFPNFDDPWRVMAAALLADGVPRDKLFPLDVDRAFAKLDEIRPSVSVWWKTGDQSVQGFRNKDYSLGQIWLTRATALKAEGHPIGWSYKAAFLVGDRVALLKDAPNRENALKLMAYWLNNPKAQARACELLSCTPPSNLAIEMMSAEVRASMPSPVDIEEHIIVPDAEWINANAPRLLERWNAWIR</sequence>
<dbReference type="Pfam" id="PF13416">
    <property type="entry name" value="SBP_bac_8"/>
    <property type="match status" value="1"/>
</dbReference>
<dbReference type="RefSeq" id="WP_252161178.1">
    <property type="nucleotide sequence ID" value="NZ_CP098809.1"/>
</dbReference>
<reference evidence="7" key="1">
    <citation type="submission" date="2022-06" db="EMBL/GenBank/DDBJ databases">
        <title>Physiological and biochemical characterization and genomic elucidation of a strain of the genus Ensifer adhaerens M8 that combines arsenic oxidation and chromium reduction.</title>
        <authorList>
            <person name="Li X."/>
            <person name="Yu c."/>
        </authorList>
    </citation>
    <scope>NUCLEOTIDE SEQUENCE</scope>
    <source>
        <strain evidence="7">M8</strain>
        <plasmid evidence="7">pB</plasmid>
    </source>
</reference>
<name>A0A9Q8YE80_ENSAD</name>
<dbReference type="GO" id="GO:0030975">
    <property type="term" value="F:thiamine binding"/>
    <property type="evidence" value="ECO:0007669"/>
    <property type="project" value="TreeGrafter"/>
</dbReference>
<keyword evidence="3" id="KW-0813">Transport</keyword>
<comment type="subcellular location">
    <subcellularLocation>
        <location evidence="1">Periplasm</location>
    </subcellularLocation>
</comment>
<evidence type="ECO:0000313" key="7">
    <source>
        <dbReference type="EMBL" id="USJ27615.1"/>
    </source>
</evidence>
<evidence type="ECO:0000256" key="4">
    <source>
        <dbReference type="ARBA" id="ARBA00022729"/>
    </source>
</evidence>
<evidence type="ECO:0000256" key="1">
    <source>
        <dbReference type="ARBA" id="ARBA00004418"/>
    </source>
</evidence>
<dbReference type="PANTHER" id="PTHR30006">
    <property type="entry name" value="THIAMINE-BINDING PERIPLASMIC PROTEIN-RELATED"/>
    <property type="match status" value="1"/>
</dbReference>